<reference evidence="1 2" key="1">
    <citation type="submission" date="2019-10" db="EMBL/GenBank/DDBJ databases">
        <title>Assembly and Annotation for the nematode Trichostrongylus colubriformis.</title>
        <authorList>
            <person name="Martin J."/>
        </authorList>
    </citation>
    <scope>NUCLEOTIDE SEQUENCE [LARGE SCALE GENOMIC DNA]</scope>
    <source>
        <strain evidence="1">G859</strain>
        <tissue evidence="1">Whole worm</tissue>
    </source>
</reference>
<evidence type="ECO:0000313" key="2">
    <source>
        <dbReference type="Proteomes" id="UP001331761"/>
    </source>
</evidence>
<gene>
    <name evidence="1" type="ORF">GCK32_022526</name>
</gene>
<accession>A0AAN8G2D2</accession>
<comment type="caution">
    <text evidence="1">The sequence shown here is derived from an EMBL/GenBank/DDBJ whole genome shotgun (WGS) entry which is preliminary data.</text>
</comment>
<feature type="non-terminal residue" evidence="1">
    <location>
        <position position="1"/>
    </location>
</feature>
<organism evidence="1 2">
    <name type="scientific">Trichostrongylus colubriformis</name>
    <name type="common">Black scour worm</name>
    <dbReference type="NCBI Taxonomy" id="6319"/>
    <lineage>
        <taxon>Eukaryota</taxon>
        <taxon>Metazoa</taxon>
        <taxon>Ecdysozoa</taxon>
        <taxon>Nematoda</taxon>
        <taxon>Chromadorea</taxon>
        <taxon>Rhabditida</taxon>
        <taxon>Rhabditina</taxon>
        <taxon>Rhabditomorpha</taxon>
        <taxon>Strongyloidea</taxon>
        <taxon>Trichostrongylidae</taxon>
        <taxon>Trichostrongylus</taxon>
    </lineage>
</organism>
<sequence>NFVHRHQWKTSSFRSMRHDCAPHISASK</sequence>
<proteinExistence type="predicted"/>
<protein>
    <submittedName>
        <fullName evidence="1">Uncharacterized protein</fullName>
    </submittedName>
</protein>
<dbReference type="EMBL" id="WIXE01013304">
    <property type="protein sequence ID" value="KAK5975203.1"/>
    <property type="molecule type" value="Genomic_DNA"/>
</dbReference>
<name>A0AAN8G2D2_TRICO</name>
<dbReference type="Proteomes" id="UP001331761">
    <property type="component" value="Unassembled WGS sequence"/>
</dbReference>
<evidence type="ECO:0000313" key="1">
    <source>
        <dbReference type="EMBL" id="KAK5975203.1"/>
    </source>
</evidence>
<keyword evidence="2" id="KW-1185">Reference proteome</keyword>
<dbReference type="AlphaFoldDB" id="A0AAN8G2D2"/>